<dbReference type="InterPro" id="IPR000415">
    <property type="entry name" value="Nitroreductase-like"/>
</dbReference>
<dbReference type="RefSeq" id="WP_132004801.1">
    <property type="nucleotide sequence ID" value="NZ_JABUHM010000015.1"/>
</dbReference>
<dbReference type="NCBIfam" id="TIGR03605">
    <property type="entry name" value="antibiot_sagB"/>
    <property type="match status" value="1"/>
</dbReference>
<keyword evidence="3" id="KW-1185">Reference proteome</keyword>
<evidence type="ECO:0000313" key="2">
    <source>
        <dbReference type="EMBL" id="TCN26328.1"/>
    </source>
</evidence>
<dbReference type="GO" id="GO:0016491">
    <property type="term" value="F:oxidoreductase activity"/>
    <property type="evidence" value="ECO:0007669"/>
    <property type="project" value="InterPro"/>
</dbReference>
<comment type="caution">
    <text evidence="2">The sequence shown here is derived from an EMBL/GenBank/DDBJ whole genome shotgun (WGS) entry which is preliminary data.</text>
</comment>
<dbReference type="InterPro" id="IPR029479">
    <property type="entry name" value="Nitroreductase"/>
</dbReference>
<dbReference type="PANTHER" id="PTHR43745:SF2">
    <property type="entry name" value="NITROREDUCTASE MJ1384-RELATED"/>
    <property type="match status" value="1"/>
</dbReference>
<dbReference type="Gene3D" id="3.40.109.10">
    <property type="entry name" value="NADH Oxidase"/>
    <property type="match status" value="2"/>
</dbReference>
<sequence length="525" mass="59645">MKQEEFLHNLHFDIDKTNSPDWEVDWEDAPLAYKLYQGLPTVPLSLEVPLTLEGYEVPTKPDLRRMSHFLWYVNGLAQYCETALSPESPDPAAQVMHTYKRFAPSGGALYPNELYLYLKLDDLPHGVYHYDAAHHRLALLREGNFDSYIKMAIGSRCDLSACFGTVFVSTMFWKNFYKYNNFAYRLQGLDAGAMIGQLLEAAKRFGFETGVYFQFLDRSINHLLGLPEQEESVYGVIPLTVEPTIWMNNSRDTDGIVFASELCDELPAIKNSHYVRSKRVKEYPLLTTINEASFNESTHFFEPIKEKERSDTGGKRVPLPEIQKGSYDFASVCQQRFSPDMDFVLGKISAEQLAFLLQEATSSFHYRNDLDGVQENPEPRVTLYGCFYNVEGIPNGAYHYDGAAHELIEVQPGDHRLQLQSGMSLHNVNLLQVPLCLHVAGDKDFDKTSLGYRGYRIQQMEAGMLVQRLLLAASAIGMGGHPLLGYDANLCDEIYKMKHTEKTSLIQVPIGPYRQRPWLKGSLRG</sequence>
<dbReference type="SUPFAM" id="SSF55469">
    <property type="entry name" value="FMN-dependent nitroreductase-like"/>
    <property type="match status" value="2"/>
</dbReference>
<gene>
    <name evidence="2" type="ORF">EV146_104441</name>
</gene>
<evidence type="ECO:0000313" key="3">
    <source>
        <dbReference type="Proteomes" id="UP000295689"/>
    </source>
</evidence>
<reference evidence="2 3" key="1">
    <citation type="journal article" date="2015" name="Stand. Genomic Sci.">
        <title>Genomic Encyclopedia of Bacterial and Archaeal Type Strains, Phase III: the genomes of soil and plant-associated and newly described type strains.</title>
        <authorList>
            <person name="Whitman W.B."/>
            <person name="Woyke T."/>
            <person name="Klenk H.P."/>
            <person name="Zhou Y."/>
            <person name="Lilburn T.G."/>
            <person name="Beck B.J."/>
            <person name="De Vos P."/>
            <person name="Vandamme P."/>
            <person name="Eisen J.A."/>
            <person name="Garrity G."/>
            <person name="Hugenholtz P."/>
            <person name="Kyrpides N.C."/>
        </authorList>
    </citation>
    <scope>NUCLEOTIDE SEQUENCE [LARGE SCALE GENOMIC DNA]</scope>
    <source>
        <strain evidence="2 3">CV53</strain>
    </source>
</reference>
<dbReference type="PANTHER" id="PTHR43745">
    <property type="entry name" value="NITROREDUCTASE MJ1384-RELATED"/>
    <property type="match status" value="1"/>
</dbReference>
<organism evidence="2 3">
    <name type="scientific">Mesobacillus foraminis</name>
    <dbReference type="NCBI Taxonomy" id="279826"/>
    <lineage>
        <taxon>Bacteria</taxon>
        <taxon>Bacillati</taxon>
        <taxon>Bacillota</taxon>
        <taxon>Bacilli</taxon>
        <taxon>Bacillales</taxon>
        <taxon>Bacillaceae</taxon>
        <taxon>Mesobacillus</taxon>
    </lineage>
</organism>
<feature type="domain" description="Nitroreductase" evidence="1">
    <location>
        <begin position="101"/>
        <end position="236"/>
    </location>
</feature>
<accession>A0A4R2BGY9</accession>
<evidence type="ECO:0000259" key="1">
    <source>
        <dbReference type="Pfam" id="PF00881"/>
    </source>
</evidence>
<name>A0A4R2BGY9_9BACI</name>
<protein>
    <submittedName>
        <fullName evidence="2">SagB-type dehydrogenase family enzyme</fullName>
    </submittedName>
</protein>
<dbReference type="AlphaFoldDB" id="A0A4R2BGY9"/>
<dbReference type="CDD" id="cd02142">
    <property type="entry name" value="McbC_SagB-like_oxidoreductase"/>
    <property type="match status" value="1"/>
</dbReference>
<proteinExistence type="predicted"/>
<feature type="domain" description="Nitroreductase" evidence="1">
    <location>
        <begin position="398"/>
        <end position="508"/>
    </location>
</feature>
<dbReference type="InterPro" id="IPR052544">
    <property type="entry name" value="Bacteriocin_Proc_Enz"/>
</dbReference>
<dbReference type="Pfam" id="PF00881">
    <property type="entry name" value="Nitroreductase"/>
    <property type="match status" value="2"/>
</dbReference>
<dbReference type="Proteomes" id="UP000295689">
    <property type="component" value="Unassembled WGS sequence"/>
</dbReference>
<dbReference type="InterPro" id="IPR020051">
    <property type="entry name" value="SagB-type_dehydrogenase"/>
</dbReference>
<dbReference type="EMBL" id="SLVV01000004">
    <property type="protein sequence ID" value="TCN26328.1"/>
    <property type="molecule type" value="Genomic_DNA"/>
</dbReference>